<evidence type="ECO:0000313" key="2">
    <source>
        <dbReference type="Proteomes" id="UP000327013"/>
    </source>
</evidence>
<dbReference type="Proteomes" id="UP000327013">
    <property type="component" value="Chromosome 1"/>
</dbReference>
<dbReference type="AlphaFoldDB" id="A0A5N6Q9B9"/>
<protein>
    <submittedName>
        <fullName evidence="1">Uncharacterized protein</fullName>
    </submittedName>
</protein>
<gene>
    <name evidence="1" type="ORF">FH972_000024</name>
</gene>
<evidence type="ECO:0000313" key="1">
    <source>
        <dbReference type="EMBL" id="KAE7995199.1"/>
    </source>
</evidence>
<proteinExistence type="predicted"/>
<sequence length="198" mass="21945">MDSQHLWQAHHSNPTHLKLARRGRFTLVFKKCHSRDELYFHIVVSVSKEGNTGKEKEFKKCNLRIWQAHHSIATAFSGRLGAPIGAATAADSTETFSAGFSYKSRAEETKHQDTKHQDGKEESSVKVKIGPLSYNGGTLDLAVVDPLQFFRVAPASSFPHLGFCIVACNFYDLACRFTFFSRNSEMLSSSPTTGSLTG</sequence>
<name>A0A5N6Q9B9_9ROSI</name>
<organism evidence="1 2">
    <name type="scientific">Carpinus fangiana</name>
    <dbReference type="NCBI Taxonomy" id="176857"/>
    <lineage>
        <taxon>Eukaryota</taxon>
        <taxon>Viridiplantae</taxon>
        <taxon>Streptophyta</taxon>
        <taxon>Embryophyta</taxon>
        <taxon>Tracheophyta</taxon>
        <taxon>Spermatophyta</taxon>
        <taxon>Magnoliopsida</taxon>
        <taxon>eudicotyledons</taxon>
        <taxon>Gunneridae</taxon>
        <taxon>Pentapetalae</taxon>
        <taxon>rosids</taxon>
        <taxon>fabids</taxon>
        <taxon>Fagales</taxon>
        <taxon>Betulaceae</taxon>
        <taxon>Carpinus</taxon>
    </lineage>
</organism>
<accession>A0A5N6Q9B9</accession>
<keyword evidence="2" id="KW-1185">Reference proteome</keyword>
<dbReference type="EMBL" id="CM017321">
    <property type="protein sequence ID" value="KAE7995199.1"/>
    <property type="molecule type" value="Genomic_DNA"/>
</dbReference>
<reference evidence="1 2" key="1">
    <citation type="submission" date="2019-06" db="EMBL/GenBank/DDBJ databases">
        <title>A chromosomal-level reference genome of Carpinus fangiana (Coryloideae, Betulaceae).</title>
        <authorList>
            <person name="Yang X."/>
            <person name="Wang Z."/>
            <person name="Zhang L."/>
            <person name="Hao G."/>
            <person name="Liu J."/>
            <person name="Yang Y."/>
        </authorList>
    </citation>
    <scope>NUCLEOTIDE SEQUENCE [LARGE SCALE GENOMIC DNA]</scope>
    <source>
        <strain evidence="1">Cfa_2016G</strain>
        <tissue evidence="1">Leaf</tissue>
    </source>
</reference>